<comment type="caution">
    <text evidence="2">The sequence shown here is derived from an EMBL/GenBank/DDBJ whole genome shotgun (WGS) entry which is preliminary data.</text>
</comment>
<dbReference type="PANTHER" id="PTHR35294:SF1">
    <property type="entry name" value="OS05G0409000 PROTEIN"/>
    <property type="match status" value="1"/>
</dbReference>
<gene>
    <name evidence="2" type="ORF">RIF29_20377</name>
</gene>
<protein>
    <submittedName>
        <fullName evidence="2">Uncharacterized protein</fullName>
    </submittedName>
</protein>
<feature type="region of interest" description="Disordered" evidence="1">
    <location>
        <begin position="54"/>
        <end position="87"/>
    </location>
</feature>
<feature type="compositionally biased region" description="Basic residues" evidence="1">
    <location>
        <begin position="130"/>
        <end position="140"/>
    </location>
</feature>
<feature type="region of interest" description="Disordered" evidence="1">
    <location>
        <begin position="1"/>
        <end position="32"/>
    </location>
</feature>
<dbReference type="EMBL" id="JAYWIO010000004">
    <property type="protein sequence ID" value="KAK7267699.1"/>
    <property type="molecule type" value="Genomic_DNA"/>
</dbReference>
<evidence type="ECO:0000313" key="2">
    <source>
        <dbReference type="EMBL" id="KAK7267699.1"/>
    </source>
</evidence>
<dbReference type="Proteomes" id="UP001372338">
    <property type="component" value="Unassembled WGS sequence"/>
</dbReference>
<feature type="region of interest" description="Disordered" evidence="1">
    <location>
        <begin position="99"/>
        <end position="145"/>
    </location>
</feature>
<name>A0AAN9I7F2_CROPI</name>
<dbReference type="PANTHER" id="PTHR35294">
    <property type="entry name" value="UBIQUITIN-ASSOCIATED/TRANSLATION ELONGATION FACTOR EF1B PROTEIN"/>
    <property type="match status" value="1"/>
</dbReference>
<dbReference type="AlphaFoldDB" id="A0AAN9I7F2"/>
<evidence type="ECO:0000313" key="3">
    <source>
        <dbReference type="Proteomes" id="UP001372338"/>
    </source>
</evidence>
<keyword evidence="3" id="KW-1185">Reference proteome</keyword>
<feature type="compositionally biased region" description="Basic and acidic residues" evidence="1">
    <location>
        <begin position="8"/>
        <end position="17"/>
    </location>
</feature>
<reference evidence="2 3" key="1">
    <citation type="submission" date="2024-01" db="EMBL/GenBank/DDBJ databases">
        <title>The genomes of 5 underutilized Papilionoideae crops provide insights into root nodulation and disease resistanc.</title>
        <authorList>
            <person name="Yuan L."/>
        </authorList>
    </citation>
    <scope>NUCLEOTIDE SEQUENCE [LARGE SCALE GENOMIC DNA]</scope>
    <source>
        <strain evidence="2">ZHUSHIDOU_FW_LH</strain>
        <tissue evidence="2">Leaf</tissue>
    </source>
</reference>
<accession>A0AAN9I7F2</accession>
<feature type="compositionally biased region" description="Low complexity" evidence="1">
    <location>
        <begin position="56"/>
        <end position="70"/>
    </location>
</feature>
<evidence type="ECO:0000256" key="1">
    <source>
        <dbReference type="SAM" id="MobiDB-lite"/>
    </source>
</evidence>
<organism evidence="2 3">
    <name type="scientific">Crotalaria pallida</name>
    <name type="common">Smooth rattlebox</name>
    <name type="synonym">Crotalaria striata</name>
    <dbReference type="NCBI Taxonomy" id="3830"/>
    <lineage>
        <taxon>Eukaryota</taxon>
        <taxon>Viridiplantae</taxon>
        <taxon>Streptophyta</taxon>
        <taxon>Embryophyta</taxon>
        <taxon>Tracheophyta</taxon>
        <taxon>Spermatophyta</taxon>
        <taxon>Magnoliopsida</taxon>
        <taxon>eudicotyledons</taxon>
        <taxon>Gunneridae</taxon>
        <taxon>Pentapetalae</taxon>
        <taxon>rosids</taxon>
        <taxon>fabids</taxon>
        <taxon>Fabales</taxon>
        <taxon>Fabaceae</taxon>
        <taxon>Papilionoideae</taxon>
        <taxon>50 kb inversion clade</taxon>
        <taxon>genistoids sensu lato</taxon>
        <taxon>core genistoids</taxon>
        <taxon>Crotalarieae</taxon>
        <taxon>Crotalaria</taxon>
    </lineage>
</organism>
<sequence>MSPASQSKSKDKSEEAQKASANPAVNPAGTANAIAGIPSSVYNMLSRTFHTMEVVSASSSTSPTHSDSQSQNIDETDEHPGDSVVSSIEYGSVSNIGIWSGESKGHKEKASSTLVQPELVRGAYDDKREKNRQKNAKKHQCQKERRAQLHKSCISLQWLSYVNKTGGTFSTACGNGISS</sequence>
<proteinExistence type="predicted"/>